<dbReference type="SMART" id="SM00382">
    <property type="entry name" value="AAA"/>
    <property type="match status" value="1"/>
</dbReference>
<keyword evidence="3 6" id="KW-0067">ATP-binding</keyword>
<evidence type="ECO:0000259" key="5">
    <source>
        <dbReference type="PROSITE" id="PS50893"/>
    </source>
</evidence>
<dbReference type="GO" id="GO:0022857">
    <property type="term" value="F:transmembrane transporter activity"/>
    <property type="evidence" value="ECO:0007669"/>
    <property type="project" value="TreeGrafter"/>
</dbReference>
<feature type="domain" description="ABC transporter" evidence="5">
    <location>
        <begin position="15"/>
        <end position="259"/>
    </location>
</feature>
<proteinExistence type="predicted"/>
<reference evidence="6" key="1">
    <citation type="submission" date="2017-10" db="EMBL/GenBank/DDBJ databases">
        <title>Kefir isolates.</title>
        <authorList>
            <person name="Kim Y."/>
            <person name="Blasche S."/>
        </authorList>
    </citation>
    <scope>NUCLEOTIDE SEQUENCE [LARGE SCALE GENOMIC DNA]</scope>
    <source>
        <strain evidence="6">OG2-2</strain>
    </source>
</reference>
<protein>
    <submittedName>
        <fullName evidence="6">ABC transporter ATP-binding protein</fullName>
    </submittedName>
</protein>
<evidence type="ECO:0000256" key="2">
    <source>
        <dbReference type="ARBA" id="ARBA00022741"/>
    </source>
</evidence>
<dbReference type="Pfam" id="PF00005">
    <property type="entry name" value="ABC_tran"/>
    <property type="match status" value="1"/>
</dbReference>
<dbReference type="EMBL" id="PDEV01000004">
    <property type="protein sequence ID" value="PEN15698.1"/>
    <property type="molecule type" value="Genomic_DNA"/>
</dbReference>
<dbReference type="InterPro" id="IPR003593">
    <property type="entry name" value="AAA+_ATPase"/>
</dbReference>
<dbReference type="Gene3D" id="3.40.50.300">
    <property type="entry name" value="P-loop containing nucleotide triphosphate hydrolases"/>
    <property type="match status" value="1"/>
</dbReference>
<keyword evidence="1" id="KW-0813">Transport</keyword>
<dbReference type="InterPro" id="IPR027417">
    <property type="entry name" value="P-loop_NTPase"/>
</dbReference>
<evidence type="ECO:0000256" key="1">
    <source>
        <dbReference type="ARBA" id="ARBA00022448"/>
    </source>
</evidence>
<gene>
    <name evidence="6" type="ORF">CRM92_08810</name>
</gene>
<accession>A0A2A8D517</accession>
<dbReference type="PANTHER" id="PTHR24220:SF685">
    <property type="entry name" value="ABC TRANSPORTER RELATED"/>
    <property type="match status" value="1"/>
</dbReference>
<feature type="compositionally biased region" description="Low complexity" evidence="4">
    <location>
        <begin position="313"/>
        <end position="332"/>
    </location>
</feature>
<dbReference type="GO" id="GO:0005524">
    <property type="term" value="F:ATP binding"/>
    <property type="evidence" value="ECO:0007669"/>
    <property type="project" value="UniProtKB-KW"/>
</dbReference>
<dbReference type="AlphaFoldDB" id="A0A2A8D517"/>
<keyword evidence="7" id="KW-1185">Reference proteome</keyword>
<name>A0A2A8D517_9MICC</name>
<feature type="compositionally biased region" description="Polar residues" evidence="4">
    <location>
        <begin position="293"/>
        <end position="307"/>
    </location>
</feature>
<dbReference type="InterPro" id="IPR003439">
    <property type="entry name" value="ABC_transporter-like_ATP-bd"/>
</dbReference>
<sequence length="351" mass="36926">MDAMNTSYTSYAPVISVRNLTKSYGQHTVLRDISLDIYPGESVAVMGPSGSGKTTLLHALSGIIRIDSGTIQVLGGGPEIPGGRVELGALSEKQRTSLRANSFGFIFQQGLLIPELTAEENVSLAAMISGVSREQARGASANLLARLGLGDMCEKRIGELSGGQAQRVAIARSQITGAPITFADEPTGALDSVTAQEVMDLLLTLVPQQGKTLVIVTHDPQVAAQCSRTIHLHDGQIVQDNRQDPTAPSQQGGESVQYRVPAQPSQPVPPQDAAPAPSAQPGVFQPGNPAVNPPQTYNRVSVQTQPPANVRYSPAHAPGTAHAAASHNHAPAPYKPARRPFWMRGLLGKGA</sequence>
<dbReference type="GO" id="GO:0016887">
    <property type="term" value="F:ATP hydrolysis activity"/>
    <property type="evidence" value="ECO:0007669"/>
    <property type="project" value="InterPro"/>
</dbReference>
<dbReference type="InterPro" id="IPR017911">
    <property type="entry name" value="MacB-like_ATP-bd"/>
</dbReference>
<feature type="region of interest" description="Disordered" evidence="4">
    <location>
        <begin position="240"/>
        <end position="335"/>
    </location>
</feature>
<dbReference type="CDD" id="cd03255">
    <property type="entry name" value="ABC_MJ0796_LolCDE_FtsE"/>
    <property type="match status" value="1"/>
</dbReference>
<evidence type="ECO:0000313" key="6">
    <source>
        <dbReference type="EMBL" id="PEN15698.1"/>
    </source>
</evidence>
<evidence type="ECO:0000313" key="7">
    <source>
        <dbReference type="Proteomes" id="UP000219947"/>
    </source>
</evidence>
<dbReference type="SUPFAM" id="SSF52540">
    <property type="entry name" value="P-loop containing nucleoside triphosphate hydrolases"/>
    <property type="match status" value="1"/>
</dbReference>
<dbReference type="Proteomes" id="UP000219947">
    <property type="component" value="Unassembled WGS sequence"/>
</dbReference>
<evidence type="ECO:0000256" key="3">
    <source>
        <dbReference type="ARBA" id="ARBA00022840"/>
    </source>
</evidence>
<evidence type="ECO:0000256" key="4">
    <source>
        <dbReference type="SAM" id="MobiDB-lite"/>
    </source>
</evidence>
<dbReference type="PROSITE" id="PS50893">
    <property type="entry name" value="ABC_TRANSPORTER_2"/>
    <property type="match status" value="1"/>
</dbReference>
<dbReference type="InterPro" id="IPR015854">
    <property type="entry name" value="ABC_transpr_LolD-like"/>
</dbReference>
<dbReference type="GO" id="GO:0005886">
    <property type="term" value="C:plasma membrane"/>
    <property type="evidence" value="ECO:0007669"/>
    <property type="project" value="TreeGrafter"/>
</dbReference>
<dbReference type="PANTHER" id="PTHR24220">
    <property type="entry name" value="IMPORT ATP-BINDING PROTEIN"/>
    <property type="match status" value="1"/>
</dbReference>
<feature type="compositionally biased region" description="Polar residues" evidence="4">
    <location>
        <begin position="240"/>
        <end position="254"/>
    </location>
</feature>
<comment type="caution">
    <text evidence="6">The sequence shown here is derived from an EMBL/GenBank/DDBJ whole genome shotgun (WGS) entry which is preliminary data.</text>
</comment>
<organism evidence="6 7">
    <name type="scientific">Rothia dentocariosa</name>
    <dbReference type="NCBI Taxonomy" id="2047"/>
    <lineage>
        <taxon>Bacteria</taxon>
        <taxon>Bacillati</taxon>
        <taxon>Actinomycetota</taxon>
        <taxon>Actinomycetes</taxon>
        <taxon>Micrococcales</taxon>
        <taxon>Micrococcaceae</taxon>
        <taxon>Rothia</taxon>
    </lineage>
</organism>
<keyword evidence="2" id="KW-0547">Nucleotide-binding</keyword>